<evidence type="ECO:0000313" key="2">
    <source>
        <dbReference type="Proteomes" id="UP001652461"/>
    </source>
</evidence>
<sequence length="206" mass="23889">MEYPSSISNIKKYLDSSIKIIQKYQKSGCEIMIALDEERILHNVEMIAAAIRKRLKKRDYVDMVKHSMEPESILVSVGEEAGIIVIRLPELLNRRNNDCWYLRDVVQSQLAVYMAKREMKFSADERLYLCYVRRHEERLVRRFDNDNTEAHHITDGIATALKLDDNAARIQVLYATLPCKTGEECCKVYIVPGRKIGGFMTKIEES</sequence>
<comment type="caution">
    <text evidence="1">The sequence shown here is derived from an EMBL/GenBank/DDBJ whole genome shotgun (WGS) entry which is preliminary data.</text>
</comment>
<proteinExistence type="predicted"/>
<name>A0ABT2RTK7_9FIRM</name>
<reference evidence="1 2" key="1">
    <citation type="journal article" date="2021" name="ISME Commun">
        <title>Automated analysis of genomic sequences facilitates high-throughput and comprehensive description of bacteria.</title>
        <authorList>
            <person name="Hitch T.C.A."/>
        </authorList>
    </citation>
    <scope>NUCLEOTIDE SEQUENCE [LARGE SCALE GENOMIC DNA]</scope>
    <source>
        <strain evidence="1 2">Sanger_04</strain>
    </source>
</reference>
<organism evidence="1 2">
    <name type="scientific">Laedolimicola ammoniilytica</name>
    <dbReference type="NCBI Taxonomy" id="2981771"/>
    <lineage>
        <taxon>Bacteria</taxon>
        <taxon>Bacillati</taxon>
        <taxon>Bacillota</taxon>
        <taxon>Clostridia</taxon>
        <taxon>Lachnospirales</taxon>
        <taxon>Lachnospiraceae</taxon>
        <taxon>Laedolimicola</taxon>
    </lineage>
</organism>
<dbReference type="RefSeq" id="WP_158361753.1">
    <property type="nucleotide sequence ID" value="NZ_JAOQKC010000002.1"/>
</dbReference>
<dbReference type="EMBL" id="JAOQKC010000002">
    <property type="protein sequence ID" value="MCU6695654.1"/>
    <property type="molecule type" value="Genomic_DNA"/>
</dbReference>
<keyword evidence="2" id="KW-1185">Reference proteome</keyword>
<protein>
    <submittedName>
        <fullName evidence="1">Uncharacterized protein</fullName>
    </submittedName>
</protein>
<accession>A0ABT2RTK7</accession>
<dbReference type="Proteomes" id="UP001652461">
    <property type="component" value="Unassembled WGS sequence"/>
</dbReference>
<gene>
    <name evidence="1" type="ORF">OCV63_01920</name>
</gene>
<evidence type="ECO:0000313" key="1">
    <source>
        <dbReference type="EMBL" id="MCU6695654.1"/>
    </source>
</evidence>